<evidence type="ECO:0000313" key="1">
    <source>
        <dbReference type="EMBL" id="KAF7273301.1"/>
    </source>
</evidence>
<dbReference type="EMBL" id="JAACXV010013499">
    <property type="protein sequence ID" value="KAF7273301.1"/>
    <property type="molecule type" value="Genomic_DNA"/>
</dbReference>
<gene>
    <name evidence="1" type="ORF">GWI33_013984</name>
</gene>
<protein>
    <submittedName>
        <fullName evidence="1">Uncharacterized protein</fullName>
    </submittedName>
</protein>
<dbReference type="Proteomes" id="UP000625711">
    <property type="component" value="Unassembled WGS sequence"/>
</dbReference>
<comment type="caution">
    <text evidence="1">The sequence shown here is derived from an EMBL/GenBank/DDBJ whole genome shotgun (WGS) entry which is preliminary data.</text>
</comment>
<name>A0A834M9H4_RHYFE</name>
<evidence type="ECO:0000313" key="2">
    <source>
        <dbReference type="Proteomes" id="UP000625711"/>
    </source>
</evidence>
<organism evidence="1 2">
    <name type="scientific">Rhynchophorus ferrugineus</name>
    <name type="common">Red palm weevil</name>
    <name type="synonym">Curculio ferrugineus</name>
    <dbReference type="NCBI Taxonomy" id="354439"/>
    <lineage>
        <taxon>Eukaryota</taxon>
        <taxon>Metazoa</taxon>
        <taxon>Ecdysozoa</taxon>
        <taxon>Arthropoda</taxon>
        <taxon>Hexapoda</taxon>
        <taxon>Insecta</taxon>
        <taxon>Pterygota</taxon>
        <taxon>Neoptera</taxon>
        <taxon>Endopterygota</taxon>
        <taxon>Coleoptera</taxon>
        <taxon>Polyphaga</taxon>
        <taxon>Cucujiformia</taxon>
        <taxon>Curculionidae</taxon>
        <taxon>Dryophthorinae</taxon>
        <taxon>Rhynchophorus</taxon>
    </lineage>
</organism>
<keyword evidence="2" id="KW-1185">Reference proteome</keyword>
<accession>A0A834M9H4</accession>
<dbReference type="AlphaFoldDB" id="A0A834M9H4"/>
<sequence>MALFTDFFLSPTASLSSPAITIIPHHAPAPQCAKSSSKLFDIPGYSAILLFIFKVSELMKDEWGPDSELIYGPRYDLWVSGVLGDDMPKIAIKYASVTCTDHMRIPGGVEGM</sequence>
<proteinExistence type="predicted"/>
<reference evidence="1" key="1">
    <citation type="submission" date="2020-08" db="EMBL/GenBank/DDBJ databases">
        <title>Genome sequencing and assembly of the red palm weevil Rhynchophorus ferrugineus.</title>
        <authorList>
            <person name="Dias G.B."/>
            <person name="Bergman C.M."/>
            <person name="Manee M."/>
        </authorList>
    </citation>
    <scope>NUCLEOTIDE SEQUENCE</scope>
    <source>
        <strain evidence="1">AA-2017</strain>
        <tissue evidence="1">Whole larva</tissue>
    </source>
</reference>